<dbReference type="EMBL" id="BSXT01005053">
    <property type="protein sequence ID" value="GMF59520.1"/>
    <property type="molecule type" value="Genomic_DNA"/>
</dbReference>
<sequence length="150" mass="15576">MAVAEVDACVFDAMNTSVDEEGHGVVAPVGVVPPETQTPTDTPGLPPLTPVPVLKPLISPLVSPLASPLEMVEAVSSSQGISALRPAKPLPVRPPVTPPRRPPEKIKGVSSSHGVSTVPPSKVVLVSAESQPLPVSNSARQASERCQHRR</sequence>
<name>A0A9W7D5K0_9STRA</name>
<dbReference type="Proteomes" id="UP001165121">
    <property type="component" value="Unassembled WGS sequence"/>
</dbReference>
<dbReference type="AlphaFoldDB" id="A0A9W7D5K0"/>
<evidence type="ECO:0000256" key="1">
    <source>
        <dbReference type="SAM" id="MobiDB-lite"/>
    </source>
</evidence>
<organism evidence="2 3">
    <name type="scientific">Phytophthora fragariaefolia</name>
    <dbReference type="NCBI Taxonomy" id="1490495"/>
    <lineage>
        <taxon>Eukaryota</taxon>
        <taxon>Sar</taxon>
        <taxon>Stramenopiles</taxon>
        <taxon>Oomycota</taxon>
        <taxon>Peronosporomycetes</taxon>
        <taxon>Peronosporales</taxon>
        <taxon>Peronosporaceae</taxon>
        <taxon>Phytophthora</taxon>
    </lineage>
</organism>
<evidence type="ECO:0000313" key="3">
    <source>
        <dbReference type="Proteomes" id="UP001165121"/>
    </source>
</evidence>
<accession>A0A9W7D5K0</accession>
<feature type="compositionally biased region" description="Polar residues" evidence="1">
    <location>
        <begin position="109"/>
        <end position="119"/>
    </location>
</feature>
<keyword evidence="3" id="KW-1185">Reference proteome</keyword>
<protein>
    <submittedName>
        <fullName evidence="2">Unnamed protein product</fullName>
    </submittedName>
</protein>
<feature type="compositionally biased region" description="Pro residues" evidence="1">
    <location>
        <begin position="88"/>
        <end position="100"/>
    </location>
</feature>
<gene>
    <name evidence="2" type="ORF">Pfra01_002573000</name>
</gene>
<reference evidence="2" key="1">
    <citation type="submission" date="2023-04" db="EMBL/GenBank/DDBJ databases">
        <title>Phytophthora fragariaefolia NBRC 109709.</title>
        <authorList>
            <person name="Ichikawa N."/>
            <person name="Sato H."/>
            <person name="Tonouchi N."/>
        </authorList>
    </citation>
    <scope>NUCLEOTIDE SEQUENCE</scope>
    <source>
        <strain evidence="2">NBRC 109709</strain>
    </source>
</reference>
<proteinExistence type="predicted"/>
<comment type="caution">
    <text evidence="2">The sequence shown here is derived from an EMBL/GenBank/DDBJ whole genome shotgun (WGS) entry which is preliminary data.</text>
</comment>
<evidence type="ECO:0000313" key="2">
    <source>
        <dbReference type="EMBL" id="GMF59520.1"/>
    </source>
</evidence>
<feature type="compositionally biased region" description="Polar residues" evidence="1">
    <location>
        <begin position="128"/>
        <end position="141"/>
    </location>
</feature>
<feature type="region of interest" description="Disordered" evidence="1">
    <location>
        <begin position="78"/>
        <end position="150"/>
    </location>
</feature>